<organism evidence="2 3">
    <name type="scientific">Dyella acidiphila</name>
    <dbReference type="NCBI Taxonomy" id="2775866"/>
    <lineage>
        <taxon>Bacteria</taxon>
        <taxon>Pseudomonadati</taxon>
        <taxon>Pseudomonadota</taxon>
        <taxon>Gammaproteobacteria</taxon>
        <taxon>Lysobacterales</taxon>
        <taxon>Rhodanobacteraceae</taxon>
        <taxon>Dyella</taxon>
    </lineage>
</organism>
<keyword evidence="1" id="KW-0472">Membrane</keyword>
<evidence type="ECO:0000313" key="3">
    <source>
        <dbReference type="Proteomes" id="UP000651010"/>
    </source>
</evidence>
<protein>
    <submittedName>
        <fullName evidence="2">Uncharacterized protein</fullName>
    </submittedName>
</protein>
<evidence type="ECO:0000256" key="1">
    <source>
        <dbReference type="SAM" id="Phobius"/>
    </source>
</evidence>
<accession>A0ABR9GFS2</accession>
<name>A0ABR9GFS2_9GAMM</name>
<proteinExistence type="predicted"/>
<keyword evidence="1" id="KW-1133">Transmembrane helix</keyword>
<comment type="caution">
    <text evidence="2">The sequence shown here is derived from an EMBL/GenBank/DDBJ whole genome shotgun (WGS) entry which is preliminary data.</text>
</comment>
<keyword evidence="3" id="KW-1185">Reference proteome</keyword>
<evidence type="ECO:0000313" key="2">
    <source>
        <dbReference type="EMBL" id="MBE1162883.1"/>
    </source>
</evidence>
<gene>
    <name evidence="2" type="ORF">IGX34_21070</name>
</gene>
<dbReference type="EMBL" id="JACZZA010000018">
    <property type="protein sequence ID" value="MBE1162883.1"/>
    <property type="molecule type" value="Genomic_DNA"/>
</dbReference>
<sequence>MTKILAVVAILGFVSAWGVGVVAWFFAVFFAVKAVRRTKAGIRLWGRGTLWNPANILFDPQSLTSDGLAYRRKCFIAIAVFFGCIGVLLLMAVIAGNLG</sequence>
<dbReference type="Proteomes" id="UP000651010">
    <property type="component" value="Unassembled WGS sequence"/>
</dbReference>
<reference evidence="2 3" key="1">
    <citation type="submission" date="2020-09" db="EMBL/GenBank/DDBJ databases">
        <title>Dyella sp. 7MK23 isolated from forest soil.</title>
        <authorList>
            <person name="Fu J."/>
        </authorList>
    </citation>
    <scope>NUCLEOTIDE SEQUENCE [LARGE SCALE GENOMIC DNA]</scope>
    <source>
        <strain evidence="2 3">7MK23</strain>
    </source>
</reference>
<dbReference type="RefSeq" id="WP_192557727.1">
    <property type="nucleotide sequence ID" value="NZ_JACZZA010000018.1"/>
</dbReference>
<feature type="transmembrane region" description="Helical" evidence="1">
    <location>
        <begin position="74"/>
        <end position="95"/>
    </location>
</feature>
<feature type="transmembrane region" description="Helical" evidence="1">
    <location>
        <begin position="6"/>
        <end position="32"/>
    </location>
</feature>
<keyword evidence="1" id="KW-0812">Transmembrane</keyword>